<protein>
    <recommendedName>
        <fullName evidence="7">Deoxyribose-phosphate aldolase</fullName>
        <shortName evidence="7">DERA</shortName>
        <ecNumber evidence="7">4.1.2.4</ecNumber>
    </recommendedName>
    <alternativeName>
        <fullName evidence="7">2-deoxy-D-ribose 5-phosphate aldolase</fullName>
    </alternativeName>
    <alternativeName>
        <fullName evidence="7">Phosphodeoxyriboaldolase</fullName>
        <shortName evidence="7">Deoxyriboaldolase</shortName>
    </alternativeName>
</protein>
<dbReference type="GO" id="GO:0006018">
    <property type="term" value="P:2-deoxyribose 1-phosphate catabolic process"/>
    <property type="evidence" value="ECO:0007669"/>
    <property type="project" value="UniProtKB-UniRule"/>
</dbReference>
<name>A0A448UCE6_9NEIS</name>
<dbReference type="Pfam" id="PF01791">
    <property type="entry name" value="DeoC"/>
    <property type="match status" value="1"/>
</dbReference>
<dbReference type="InterPro" id="IPR011343">
    <property type="entry name" value="DeoC"/>
</dbReference>
<dbReference type="GO" id="GO:0005737">
    <property type="term" value="C:cytoplasm"/>
    <property type="evidence" value="ECO:0007669"/>
    <property type="project" value="UniProtKB-SubCell"/>
</dbReference>
<evidence type="ECO:0000256" key="4">
    <source>
        <dbReference type="ARBA" id="ARBA00023270"/>
    </source>
</evidence>
<dbReference type="NCBIfam" id="TIGR00126">
    <property type="entry name" value="deoC"/>
    <property type="match status" value="1"/>
</dbReference>
<dbReference type="KEGG" id="nani:NCTC12227_01315"/>
<dbReference type="CDD" id="cd00959">
    <property type="entry name" value="DeoC"/>
    <property type="match status" value="1"/>
</dbReference>
<dbReference type="GO" id="GO:0009264">
    <property type="term" value="P:deoxyribonucleotide catabolic process"/>
    <property type="evidence" value="ECO:0007669"/>
    <property type="project" value="UniProtKB-UniRule"/>
</dbReference>
<keyword evidence="3 7" id="KW-0456">Lyase</keyword>
<dbReference type="Gene3D" id="3.20.20.70">
    <property type="entry name" value="Aldolase class I"/>
    <property type="match status" value="1"/>
</dbReference>
<dbReference type="EMBL" id="LR134516">
    <property type="protein sequence ID" value="VEJ21573.1"/>
    <property type="molecule type" value="Genomic_DNA"/>
</dbReference>
<dbReference type="FunFam" id="3.20.20.70:FF:000044">
    <property type="entry name" value="Deoxyribose-phosphate aldolase"/>
    <property type="match status" value="1"/>
</dbReference>
<dbReference type="InterPro" id="IPR002915">
    <property type="entry name" value="DeoC/FbaB/LacD_aldolase"/>
</dbReference>
<dbReference type="EC" id="4.1.2.4" evidence="7"/>
<dbReference type="RefSeq" id="WP_126304794.1">
    <property type="nucleotide sequence ID" value="NZ_LR134516.1"/>
</dbReference>
<reference evidence="8 9" key="1">
    <citation type="submission" date="2018-12" db="EMBL/GenBank/DDBJ databases">
        <authorList>
            <consortium name="Pathogen Informatics"/>
        </authorList>
    </citation>
    <scope>NUCLEOTIDE SEQUENCE [LARGE SCALE GENOMIC DNA]</scope>
    <source>
        <strain evidence="8 9">NCTC12227</strain>
    </source>
</reference>
<dbReference type="OrthoDB" id="6579831at2"/>
<organism evidence="8 9">
    <name type="scientific">Neisseria animaloris</name>
    <dbReference type="NCBI Taxonomy" id="326522"/>
    <lineage>
        <taxon>Bacteria</taxon>
        <taxon>Pseudomonadati</taxon>
        <taxon>Pseudomonadota</taxon>
        <taxon>Betaproteobacteria</taxon>
        <taxon>Neisseriales</taxon>
        <taxon>Neisseriaceae</taxon>
        <taxon>Neisseria</taxon>
    </lineage>
</organism>
<evidence type="ECO:0000313" key="8">
    <source>
        <dbReference type="EMBL" id="VEJ21573.1"/>
    </source>
</evidence>
<dbReference type="HAMAP" id="MF_00114">
    <property type="entry name" value="DeoC_type1"/>
    <property type="match status" value="1"/>
</dbReference>
<dbReference type="Proteomes" id="UP000268229">
    <property type="component" value="Chromosome"/>
</dbReference>
<proteinExistence type="inferred from homology"/>
<evidence type="ECO:0000256" key="6">
    <source>
        <dbReference type="ARBA" id="ARBA00056337"/>
    </source>
</evidence>
<gene>
    <name evidence="8" type="primary">deoC1</name>
    <name evidence="7" type="synonym">deoC</name>
    <name evidence="8" type="ORF">NCTC12227_01315</name>
</gene>
<dbReference type="GO" id="GO:0004139">
    <property type="term" value="F:deoxyribose-phosphate aldolase activity"/>
    <property type="evidence" value="ECO:0007669"/>
    <property type="project" value="UniProtKB-UniRule"/>
</dbReference>
<sequence>MEVARYIDHTLLKAVARQEDIRELCDEAKAHGFFSVCVNGANVAFAASQVAGSGVKVAAVVGFPLGAMAKEVKVFEAAQAVKDGASEIDMVINIGALKSGDYDLVEQEIREIKRAIGDNVLKVIIETCYLSDGEKTKACGLAVNAGADFVKTSTGFGTGGATPDDVGLMKKAVGGQAQVKASGGIKNLADAQKYIEAGATRLGTSSGVEIVQGLQAEEGKY</sequence>
<dbReference type="InterPro" id="IPR013785">
    <property type="entry name" value="Aldolase_TIM"/>
</dbReference>
<evidence type="ECO:0000256" key="1">
    <source>
        <dbReference type="ARBA" id="ARBA00010936"/>
    </source>
</evidence>
<keyword evidence="4 7" id="KW-0704">Schiff base</keyword>
<evidence type="ECO:0000313" key="9">
    <source>
        <dbReference type="Proteomes" id="UP000268229"/>
    </source>
</evidence>
<comment type="subcellular location">
    <subcellularLocation>
        <location evidence="7">Cytoplasm</location>
    </subcellularLocation>
</comment>
<feature type="active site" description="Proton donor/acceptor" evidence="7">
    <location>
        <position position="89"/>
    </location>
</feature>
<keyword evidence="2 7" id="KW-0963">Cytoplasm</keyword>
<dbReference type="InterPro" id="IPR028581">
    <property type="entry name" value="DeoC_typeI"/>
</dbReference>
<evidence type="ECO:0000256" key="2">
    <source>
        <dbReference type="ARBA" id="ARBA00022490"/>
    </source>
</evidence>
<accession>A0A448UCE6</accession>
<dbReference type="SMART" id="SM01133">
    <property type="entry name" value="DeoC"/>
    <property type="match status" value="1"/>
</dbReference>
<dbReference type="PANTHER" id="PTHR10889:SF1">
    <property type="entry name" value="DEOXYRIBOSE-PHOSPHATE ALDOLASE"/>
    <property type="match status" value="1"/>
</dbReference>
<dbReference type="SUPFAM" id="SSF51569">
    <property type="entry name" value="Aldolase"/>
    <property type="match status" value="1"/>
</dbReference>
<comment type="pathway">
    <text evidence="7">Carbohydrate degradation; 2-deoxy-D-ribose 1-phosphate degradation; D-glyceraldehyde 3-phosphate and acetaldehyde from 2-deoxy-alpha-D-ribose 1-phosphate: step 2/2.</text>
</comment>
<evidence type="ECO:0000256" key="7">
    <source>
        <dbReference type="HAMAP-Rule" id="MF_00114"/>
    </source>
</evidence>
<comment type="catalytic activity">
    <reaction evidence="5 7">
        <text>2-deoxy-D-ribose 5-phosphate = D-glyceraldehyde 3-phosphate + acetaldehyde</text>
        <dbReference type="Rhea" id="RHEA:12821"/>
        <dbReference type="ChEBI" id="CHEBI:15343"/>
        <dbReference type="ChEBI" id="CHEBI:59776"/>
        <dbReference type="ChEBI" id="CHEBI:62877"/>
        <dbReference type="EC" id="4.1.2.4"/>
    </reaction>
</comment>
<dbReference type="UniPathway" id="UPA00002">
    <property type="reaction ID" value="UER00468"/>
</dbReference>
<feature type="active site" description="Proton donor/acceptor" evidence="7">
    <location>
        <position position="180"/>
    </location>
</feature>
<comment type="function">
    <text evidence="6 7">Catalyzes a reversible aldol reaction between acetaldehyde and D-glyceraldehyde 3-phosphate to generate 2-deoxy-D-ribose 5-phosphate.</text>
</comment>
<keyword evidence="9" id="KW-1185">Reference proteome</keyword>
<dbReference type="PANTHER" id="PTHR10889">
    <property type="entry name" value="DEOXYRIBOSE-PHOSPHATE ALDOLASE"/>
    <property type="match status" value="1"/>
</dbReference>
<dbReference type="AlphaFoldDB" id="A0A448UCE6"/>
<evidence type="ECO:0000256" key="5">
    <source>
        <dbReference type="ARBA" id="ARBA00048791"/>
    </source>
</evidence>
<dbReference type="PIRSF" id="PIRSF001357">
    <property type="entry name" value="DeoC"/>
    <property type="match status" value="1"/>
</dbReference>
<evidence type="ECO:0000256" key="3">
    <source>
        <dbReference type="ARBA" id="ARBA00023239"/>
    </source>
</evidence>
<feature type="active site" description="Schiff-base intermediate with acetaldehyde" evidence="7">
    <location>
        <position position="151"/>
    </location>
</feature>
<comment type="similarity">
    <text evidence="1 7">Belongs to the DeoC/FbaB aldolase family. DeoC type 1 subfamily.</text>
</comment>
<dbReference type="GO" id="GO:0016052">
    <property type="term" value="P:carbohydrate catabolic process"/>
    <property type="evidence" value="ECO:0007669"/>
    <property type="project" value="TreeGrafter"/>
</dbReference>